<dbReference type="PANTHER" id="PTHR11132">
    <property type="entry name" value="SOLUTE CARRIER FAMILY 35"/>
    <property type="match status" value="1"/>
</dbReference>
<proteinExistence type="predicted"/>
<feature type="region of interest" description="Disordered" evidence="5">
    <location>
        <begin position="453"/>
        <end position="508"/>
    </location>
</feature>
<dbReference type="GO" id="GO:0016020">
    <property type="term" value="C:membrane"/>
    <property type="evidence" value="ECO:0007669"/>
    <property type="project" value="UniProtKB-SubCell"/>
</dbReference>
<evidence type="ECO:0000259" key="7">
    <source>
        <dbReference type="Pfam" id="PF03151"/>
    </source>
</evidence>
<feature type="transmembrane region" description="Helical" evidence="6">
    <location>
        <begin position="391"/>
        <end position="408"/>
    </location>
</feature>
<feature type="domain" description="Sugar phosphate transporter" evidence="7">
    <location>
        <begin position="122"/>
        <end position="407"/>
    </location>
</feature>
<feature type="transmembrane region" description="Helical" evidence="6">
    <location>
        <begin position="364"/>
        <end position="385"/>
    </location>
</feature>
<comment type="subcellular location">
    <subcellularLocation>
        <location evidence="1">Membrane</location>
        <topology evidence="1">Multi-pass membrane protein</topology>
    </subcellularLocation>
</comment>
<gene>
    <name evidence="8" type="ORF">PSFLO_01710</name>
</gene>
<evidence type="ECO:0000256" key="6">
    <source>
        <dbReference type="SAM" id="Phobius"/>
    </source>
</evidence>
<evidence type="ECO:0000256" key="1">
    <source>
        <dbReference type="ARBA" id="ARBA00004141"/>
    </source>
</evidence>
<evidence type="ECO:0000313" key="9">
    <source>
        <dbReference type="Proteomes" id="UP000323386"/>
    </source>
</evidence>
<dbReference type="AlphaFoldDB" id="A0A5C3EYN5"/>
<sequence length="508" mass="55617">MPSTTLGGLLDSARRIVPPVLLPASGSRLPTSLRSNDAAKHRATLGRPSLFDAPHHAARPRTRSAASISLTLPSRSTVLFVLGCLAWYTSSALSSNLAKALLSLSPRQKALPDSQRPMAPPFPYPVTLTMIQFIFVHLFAGLCGSRRLLGGFAMTTIVKPSWARVMEVGRLSVFGVVGHIFSSLAISRVPVATVHTIKALSPLFTVLSYTYLFGVSYSSRTYFSLAPLTFGVMLACSGFSFSADDIVGFTAALGSTFVFVAQNIYSKKLLRKGEKAKQERELGLRSDDAKMDKLNVLFYASGCSAVLMLPVVLYYDSHALFAASTPDPAAASTFKTLSLIFGNGIVYSLQSILAFSILSLVSPVTYSIASLLKRIFVIILALVWFHQQVRFLQLVGIVLTFAGLWLYTDAKTRDEVDKAEGKMRRREGEELEGVLPTRQVRSTAFSTTAPTAAATAMPMTQQQRQRQHQQDLYDRIAQAGPYQPPRMVRSYVHDPRNSFPSPPYSDKE</sequence>
<keyword evidence="9" id="KW-1185">Reference proteome</keyword>
<reference evidence="8 9" key="1">
    <citation type="submission" date="2018-03" db="EMBL/GenBank/DDBJ databases">
        <authorList>
            <person name="Guldener U."/>
        </authorList>
    </citation>
    <scope>NUCLEOTIDE SEQUENCE [LARGE SCALE GENOMIC DNA]</scope>
    <source>
        <strain evidence="8 9">DAOM196992</strain>
    </source>
</reference>
<dbReference type="SUPFAM" id="SSF103481">
    <property type="entry name" value="Multidrug resistance efflux transporter EmrE"/>
    <property type="match status" value="1"/>
</dbReference>
<feature type="transmembrane region" description="Helical" evidence="6">
    <location>
        <begin position="165"/>
        <end position="186"/>
    </location>
</feature>
<feature type="transmembrane region" description="Helical" evidence="6">
    <location>
        <begin position="221"/>
        <end position="240"/>
    </location>
</feature>
<protein>
    <submittedName>
        <fullName evidence="8">Related to SLY41 - Putative transporter of the triose phosphate translocator family</fullName>
    </submittedName>
</protein>
<feature type="transmembrane region" description="Helical" evidence="6">
    <location>
        <begin position="122"/>
        <end position="144"/>
    </location>
</feature>
<evidence type="ECO:0000313" key="8">
    <source>
        <dbReference type="EMBL" id="SPO36239.1"/>
    </source>
</evidence>
<dbReference type="EMBL" id="OOIP01000004">
    <property type="protein sequence ID" value="SPO36239.1"/>
    <property type="molecule type" value="Genomic_DNA"/>
</dbReference>
<accession>A0A5C3EYN5</accession>
<dbReference type="InterPro" id="IPR004853">
    <property type="entry name" value="Sugar_P_trans_dom"/>
</dbReference>
<name>A0A5C3EYN5_9BASI</name>
<evidence type="ECO:0000256" key="2">
    <source>
        <dbReference type="ARBA" id="ARBA00022692"/>
    </source>
</evidence>
<feature type="transmembrane region" description="Helical" evidence="6">
    <location>
        <begin position="192"/>
        <end position="214"/>
    </location>
</feature>
<keyword evidence="2 6" id="KW-0812">Transmembrane</keyword>
<dbReference type="Pfam" id="PF03151">
    <property type="entry name" value="TPT"/>
    <property type="match status" value="1"/>
</dbReference>
<feature type="transmembrane region" description="Helical" evidence="6">
    <location>
        <begin position="246"/>
        <end position="265"/>
    </location>
</feature>
<evidence type="ECO:0000256" key="3">
    <source>
        <dbReference type="ARBA" id="ARBA00022989"/>
    </source>
</evidence>
<dbReference type="InterPro" id="IPR050186">
    <property type="entry name" value="TPT_transporter"/>
</dbReference>
<evidence type="ECO:0000256" key="4">
    <source>
        <dbReference type="ARBA" id="ARBA00023136"/>
    </source>
</evidence>
<dbReference type="OrthoDB" id="1588579at2759"/>
<dbReference type="InterPro" id="IPR037185">
    <property type="entry name" value="EmrE-like"/>
</dbReference>
<keyword evidence="3 6" id="KW-1133">Transmembrane helix</keyword>
<evidence type="ECO:0000256" key="5">
    <source>
        <dbReference type="SAM" id="MobiDB-lite"/>
    </source>
</evidence>
<feature type="transmembrane region" description="Helical" evidence="6">
    <location>
        <begin position="335"/>
        <end position="357"/>
    </location>
</feature>
<organism evidence="8 9">
    <name type="scientific">Pseudozyma flocculosa</name>
    <dbReference type="NCBI Taxonomy" id="84751"/>
    <lineage>
        <taxon>Eukaryota</taxon>
        <taxon>Fungi</taxon>
        <taxon>Dikarya</taxon>
        <taxon>Basidiomycota</taxon>
        <taxon>Ustilaginomycotina</taxon>
        <taxon>Ustilaginomycetes</taxon>
        <taxon>Ustilaginales</taxon>
        <taxon>Ustilaginaceae</taxon>
        <taxon>Pseudozyma</taxon>
    </lineage>
</organism>
<feature type="compositionally biased region" description="Low complexity" evidence="5">
    <location>
        <begin position="453"/>
        <end position="464"/>
    </location>
</feature>
<feature type="transmembrane region" description="Helical" evidence="6">
    <location>
        <begin position="294"/>
        <end position="315"/>
    </location>
</feature>
<dbReference type="Proteomes" id="UP000323386">
    <property type="component" value="Unassembled WGS sequence"/>
</dbReference>
<keyword evidence="4 6" id="KW-0472">Membrane</keyword>